<accession>A0A1I4XWY3</accession>
<name>A0A1I4XWY3_9ACTN</name>
<feature type="transmembrane region" description="Helical" evidence="6">
    <location>
        <begin position="275"/>
        <end position="292"/>
    </location>
</feature>
<dbReference type="STRING" id="1993.SAMN04489713_1011071"/>
<comment type="subcellular location">
    <subcellularLocation>
        <location evidence="1">Cell membrane</location>
        <topology evidence="1">Multi-pass membrane protein</topology>
    </subcellularLocation>
</comment>
<reference evidence="7 8" key="1">
    <citation type="submission" date="2016-10" db="EMBL/GenBank/DDBJ databases">
        <authorList>
            <person name="de Groot N.N."/>
        </authorList>
    </citation>
    <scope>NUCLEOTIDE SEQUENCE [LARGE SCALE GENOMIC DNA]</scope>
    <source>
        <strain evidence="7 8">DSM 43067</strain>
    </source>
</reference>
<feature type="transmembrane region" description="Helical" evidence="6">
    <location>
        <begin position="218"/>
        <end position="238"/>
    </location>
</feature>
<keyword evidence="4 6" id="KW-1133">Transmembrane helix</keyword>
<dbReference type="CDD" id="cd06173">
    <property type="entry name" value="MFS_MefA_like"/>
    <property type="match status" value="1"/>
</dbReference>
<keyword evidence="8" id="KW-1185">Reference proteome</keyword>
<dbReference type="GO" id="GO:0022857">
    <property type="term" value="F:transmembrane transporter activity"/>
    <property type="evidence" value="ECO:0007669"/>
    <property type="project" value="InterPro"/>
</dbReference>
<gene>
    <name evidence="7" type="ORF">SAMN04489713_1011071</name>
</gene>
<dbReference type="PANTHER" id="PTHR23513:SF11">
    <property type="entry name" value="STAPHYLOFERRIN A TRANSPORTER"/>
    <property type="match status" value="1"/>
</dbReference>
<feature type="transmembrane region" description="Helical" evidence="6">
    <location>
        <begin position="244"/>
        <end position="263"/>
    </location>
</feature>
<feature type="transmembrane region" description="Helical" evidence="6">
    <location>
        <begin position="169"/>
        <end position="187"/>
    </location>
</feature>
<evidence type="ECO:0000313" key="8">
    <source>
        <dbReference type="Proteomes" id="UP000183413"/>
    </source>
</evidence>
<evidence type="ECO:0000256" key="4">
    <source>
        <dbReference type="ARBA" id="ARBA00022989"/>
    </source>
</evidence>
<evidence type="ECO:0000256" key="1">
    <source>
        <dbReference type="ARBA" id="ARBA00004651"/>
    </source>
</evidence>
<keyword evidence="5 6" id="KW-0472">Membrane</keyword>
<protein>
    <submittedName>
        <fullName evidence="7">Predicted arabinose efflux permease, MFS family</fullName>
    </submittedName>
</protein>
<evidence type="ECO:0000256" key="6">
    <source>
        <dbReference type="SAM" id="Phobius"/>
    </source>
</evidence>
<feature type="transmembrane region" description="Helical" evidence="6">
    <location>
        <begin position="45"/>
        <end position="66"/>
    </location>
</feature>
<dbReference type="EMBL" id="FOVH01000001">
    <property type="protein sequence ID" value="SFN30378.1"/>
    <property type="molecule type" value="Genomic_DNA"/>
</dbReference>
<proteinExistence type="predicted"/>
<evidence type="ECO:0000256" key="2">
    <source>
        <dbReference type="ARBA" id="ARBA00022475"/>
    </source>
</evidence>
<feature type="transmembrane region" description="Helical" evidence="6">
    <location>
        <begin position="101"/>
        <end position="120"/>
    </location>
</feature>
<dbReference type="eggNOG" id="COG2814">
    <property type="taxonomic scope" value="Bacteria"/>
</dbReference>
<keyword evidence="3 6" id="KW-0812">Transmembrane</keyword>
<feature type="transmembrane region" description="Helical" evidence="6">
    <location>
        <begin position="20"/>
        <end position="39"/>
    </location>
</feature>
<dbReference type="SUPFAM" id="SSF103473">
    <property type="entry name" value="MFS general substrate transporter"/>
    <property type="match status" value="1"/>
</dbReference>
<dbReference type="InterPro" id="IPR036259">
    <property type="entry name" value="MFS_trans_sf"/>
</dbReference>
<feature type="transmembrane region" description="Helical" evidence="6">
    <location>
        <begin position="361"/>
        <end position="382"/>
    </location>
</feature>
<feature type="transmembrane region" description="Helical" evidence="6">
    <location>
        <begin position="140"/>
        <end position="163"/>
    </location>
</feature>
<sequence>MRTYRELFRAPEYTPLFASFTVHVSAQTIGALALGTLVYDATRSPLLSALSMFGGSFAQMVGALTLLSAADRLPPRNALACMALVFAAGTAAMAVPGLPVAVLLVIVLALGLVASLGAGVRYSLLSEILPREGQILGRSVLNMSAGTMQICGFAIGGVLVATFSSRGTLLTGAVLYLLSGVLVLAGLSRRPPRATGRPSVAQTWHGNVRLLSSAPRRATFLAMWVPNGLIVGCEALFVSYSPDHAGLLLTAGAAGMLIGDTAAGRFVPHHLRERLGTPLLLLLAAPYLVFAGGPPLPIGVAAVLLASVGYASTLLFQDRLMALTPVSMHGHALALHASGMLAMQGVGAALGGGVAQLTSPALAMAIMAAASVTVTLALASGLRPLPRPQPAR</sequence>
<evidence type="ECO:0000256" key="3">
    <source>
        <dbReference type="ARBA" id="ARBA00022692"/>
    </source>
</evidence>
<dbReference type="Proteomes" id="UP000183413">
    <property type="component" value="Unassembled WGS sequence"/>
</dbReference>
<dbReference type="AlphaFoldDB" id="A0A1I4XWY3"/>
<dbReference type="Pfam" id="PF07690">
    <property type="entry name" value="MFS_1"/>
    <property type="match status" value="1"/>
</dbReference>
<dbReference type="InParanoid" id="A0A1I4XWY3"/>
<dbReference type="InterPro" id="IPR011701">
    <property type="entry name" value="MFS"/>
</dbReference>
<dbReference type="GeneID" id="99656912"/>
<dbReference type="RefSeq" id="WP_075020036.1">
    <property type="nucleotide sequence ID" value="NZ_CP083237.1"/>
</dbReference>
<dbReference type="OrthoDB" id="3287459at2"/>
<dbReference type="PANTHER" id="PTHR23513">
    <property type="entry name" value="INTEGRAL MEMBRANE EFFLUX PROTEIN-RELATED"/>
    <property type="match status" value="1"/>
</dbReference>
<feature type="transmembrane region" description="Helical" evidence="6">
    <location>
        <begin position="337"/>
        <end position="355"/>
    </location>
</feature>
<keyword evidence="2" id="KW-1003">Cell membrane</keyword>
<evidence type="ECO:0000313" key="7">
    <source>
        <dbReference type="EMBL" id="SFN30378.1"/>
    </source>
</evidence>
<evidence type="ECO:0000256" key="5">
    <source>
        <dbReference type="ARBA" id="ARBA00023136"/>
    </source>
</evidence>
<organism evidence="7 8">
    <name type="scientific">Actinomadura madurae</name>
    <dbReference type="NCBI Taxonomy" id="1993"/>
    <lineage>
        <taxon>Bacteria</taxon>
        <taxon>Bacillati</taxon>
        <taxon>Actinomycetota</taxon>
        <taxon>Actinomycetes</taxon>
        <taxon>Streptosporangiales</taxon>
        <taxon>Thermomonosporaceae</taxon>
        <taxon>Actinomadura</taxon>
    </lineage>
</organism>
<feature type="transmembrane region" description="Helical" evidence="6">
    <location>
        <begin position="78"/>
        <end position="95"/>
    </location>
</feature>
<dbReference type="Gene3D" id="1.20.1250.20">
    <property type="entry name" value="MFS general substrate transporter like domains"/>
    <property type="match status" value="1"/>
</dbReference>
<dbReference type="GO" id="GO:0005886">
    <property type="term" value="C:plasma membrane"/>
    <property type="evidence" value="ECO:0007669"/>
    <property type="project" value="UniProtKB-SubCell"/>
</dbReference>